<sequence length="259" mass="29129">MKYIAVVGITSSGKTVYLAQIMTKIKEVLAKANLTVIGTHEEVDNFVRDHRIKKGYPLPSGNTKDLLTMPLPLNVINNKTKQKYTLIFYDIAGENCVNPEAMNKYGMFIENANGIVMIIDPKQFGELFNITEDSEDYDDDDTASPEKVAEAMYNAFGATSAEGGKCQVPLAAALSKSDILKDYLDYNLNMFQDICYEDYDTFGFHYEEFCNINTEIEMLFKKTRSMQGILLDNQLKQCFPNHGYFAFSALNVKAETKAG</sequence>
<name>K1RYQ1_9ZZZZ</name>
<gene>
    <name evidence="2" type="ORF">LEA_17873</name>
</gene>
<dbReference type="SUPFAM" id="SSF52540">
    <property type="entry name" value="P-loop containing nucleoside triphosphate hydrolases"/>
    <property type="match status" value="1"/>
</dbReference>
<feature type="non-terminal residue" evidence="2">
    <location>
        <position position="259"/>
    </location>
</feature>
<evidence type="ECO:0000313" key="2">
    <source>
        <dbReference type="EMBL" id="EKC50463.1"/>
    </source>
</evidence>
<dbReference type="InterPro" id="IPR027417">
    <property type="entry name" value="P-loop_NTPase"/>
</dbReference>
<reference evidence="2" key="1">
    <citation type="journal article" date="2013" name="Environ. Microbiol.">
        <title>Microbiota from the distal guts of lean and obese adolescents exhibit partial functional redundancy besides clear differences in community structure.</title>
        <authorList>
            <person name="Ferrer M."/>
            <person name="Ruiz A."/>
            <person name="Lanza F."/>
            <person name="Haange S.B."/>
            <person name="Oberbach A."/>
            <person name="Till H."/>
            <person name="Bargiela R."/>
            <person name="Campoy C."/>
            <person name="Segura M.T."/>
            <person name="Richter M."/>
            <person name="von Bergen M."/>
            <person name="Seifert J."/>
            <person name="Suarez A."/>
        </authorList>
    </citation>
    <scope>NUCLEOTIDE SEQUENCE</scope>
</reference>
<dbReference type="InterPro" id="IPR045528">
    <property type="entry name" value="DO-GTPase2"/>
</dbReference>
<dbReference type="EMBL" id="AJWY01012248">
    <property type="protein sequence ID" value="EKC50463.1"/>
    <property type="molecule type" value="Genomic_DNA"/>
</dbReference>
<organism evidence="2">
    <name type="scientific">human gut metagenome</name>
    <dbReference type="NCBI Taxonomy" id="408170"/>
    <lineage>
        <taxon>unclassified sequences</taxon>
        <taxon>metagenomes</taxon>
        <taxon>organismal metagenomes</taxon>
    </lineage>
</organism>
<proteinExistence type="predicted"/>
<protein>
    <recommendedName>
        <fullName evidence="1">Double-GTPase 2 domain-containing protein</fullName>
    </recommendedName>
</protein>
<evidence type="ECO:0000259" key="1">
    <source>
        <dbReference type="Pfam" id="PF19993"/>
    </source>
</evidence>
<feature type="domain" description="Double-GTPase 2" evidence="1">
    <location>
        <begin position="3"/>
        <end position="124"/>
    </location>
</feature>
<accession>K1RYQ1</accession>
<dbReference type="AlphaFoldDB" id="K1RYQ1"/>
<comment type="caution">
    <text evidence="2">The sequence shown here is derived from an EMBL/GenBank/DDBJ whole genome shotgun (WGS) entry which is preliminary data.</text>
</comment>
<dbReference type="Pfam" id="PF19993">
    <property type="entry name" value="DO-GTPase2"/>
    <property type="match status" value="1"/>
</dbReference>